<dbReference type="Proteomes" id="UP001162131">
    <property type="component" value="Unassembled WGS sequence"/>
</dbReference>
<gene>
    <name evidence="2" type="ORF">BSTOLATCC_MIC1222</name>
</gene>
<feature type="compositionally biased region" description="Polar residues" evidence="1">
    <location>
        <begin position="71"/>
        <end position="80"/>
    </location>
</feature>
<dbReference type="EMBL" id="CAJZBQ010000002">
    <property type="protein sequence ID" value="CAG9310371.1"/>
    <property type="molecule type" value="Genomic_DNA"/>
</dbReference>
<feature type="region of interest" description="Disordered" evidence="1">
    <location>
        <begin position="62"/>
        <end position="82"/>
    </location>
</feature>
<sequence>MDIKEIVKTVRVPLISRCGKTLTFSQSHKYGKSKAHHLQKSFSHSDLKKELVRVRTEMRLLEKENSERGEMTSSFKCPSRNQRERVFSSKNEEIPPATKYNPLFTLVKPKVKGGYLGRPKSASPKKQRINLPICLNHELDCKYPIKPAIKSYSIANGMELSEYENLIQKVSRIKKHRTPETQKLHTPEVNFNKQIERKYIPLNLVHESRFELKRDPFPRNSSPNFAKSLERKQSVAKDDFRAYQPKFEAIYKKTTQDIDFSKMSPRLPTFDMKSKNFDYTVSTAITN</sequence>
<reference evidence="2" key="1">
    <citation type="submission" date="2021-09" db="EMBL/GenBank/DDBJ databases">
        <authorList>
            <consortium name="AG Swart"/>
            <person name="Singh M."/>
            <person name="Singh A."/>
            <person name="Seah K."/>
            <person name="Emmerich C."/>
        </authorList>
    </citation>
    <scope>NUCLEOTIDE SEQUENCE</scope>
    <source>
        <strain evidence="2">ATCC30299</strain>
    </source>
</reference>
<protein>
    <recommendedName>
        <fullName evidence="4">TPX2 central domain-containing protein</fullName>
    </recommendedName>
</protein>
<evidence type="ECO:0000256" key="1">
    <source>
        <dbReference type="SAM" id="MobiDB-lite"/>
    </source>
</evidence>
<accession>A0AAU9IAC4</accession>
<evidence type="ECO:0000313" key="2">
    <source>
        <dbReference type="EMBL" id="CAG9310371.1"/>
    </source>
</evidence>
<comment type="caution">
    <text evidence="2">The sequence shown here is derived from an EMBL/GenBank/DDBJ whole genome shotgun (WGS) entry which is preliminary data.</text>
</comment>
<proteinExistence type="predicted"/>
<organism evidence="2 3">
    <name type="scientific">Blepharisma stoltei</name>
    <dbReference type="NCBI Taxonomy" id="1481888"/>
    <lineage>
        <taxon>Eukaryota</taxon>
        <taxon>Sar</taxon>
        <taxon>Alveolata</taxon>
        <taxon>Ciliophora</taxon>
        <taxon>Postciliodesmatophora</taxon>
        <taxon>Heterotrichea</taxon>
        <taxon>Heterotrichida</taxon>
        <taxon>Blepharismidae</taxon>
        <taxon>Blepharisma</taxon>
    </lineage>
</organism>
<evidence type="ECO:0000313" key="3">
    <source>
        <dbReference type="Proteomes" id="UP001162131"/>
    </source>
</evidence>
<dbReference type="AlphaFoldDB" id="A0AAU9IAC4"/>
<evidence type="ECO:0008006" key="4">
    <source>
        <dbReference type="Google" id="ProtNLM"/>
    </source>
</evidence>
<keyword evidence="3" id="KW-1185">Reference proteome</keyword>
<name>A0AAU9IAC4_9CILI</name>